<protein>
    <submittedName>
        <fullName evidence="3">Calcium-binding EF-hand, putative</fullName>
    </submittedName>
</protein>
<dbReference type="InterPro" id="IPR002048">
    <property type="entry name" value="EF_hand_dom"/>
</dbReference>
<keyword evidence="1" id="KW-0106">Calcium</keyword>
<dbReference type="KEGG" id="tye:THEYE_A1404"/>
<dbReference type="PROSITE" id="PS00018">
    <property type="entry name" value="EF_HAND_1"/>
    <property type="match status" value="4"/>
</dbReference>
<sequence>MEINLSSIGNYAYIMNSQSRQKSFDGLFSKIDTNSDNTVDETELSSFLEDISTISGKSFDIKDILSTYDADENGSLSKDELQSFMKENVPPPPHMKQREDIFSKIDTNGDDSIDETEFEEFTSKMSEITGKSTDTDSFSLYDTDGDGVLSKDELNNFMKENFQPPPPPHNMNSAASAYSSVNESDQISSAIDSLINQLSSNGSDSSFSSTLLKLFSTWNSQRESGYSNLLNIEV</sequence>
<dbReference type="Pfam" id="PF13499">
    <property type="entry name" value="EF-hand_7"/>
    <property type="match status" value="1"/>
</dbReference>
<dbReference type="PANTHER" id="PTHR19972:SF10">
    <property type="entry name" value="CALBINDIN-32"/>
    <property type="match status" value="1"/>
</dbReference>
<feature type="domain" description="EF-hand" evidence="2">
    <location>
        <begin position="19"/>
        <end position="54"/>
    </location>
</feature>
<dbReference type="InterPro" id="IPR051001">
    <property type="entry name" value="Calbindin_Ca-bind"/>
</dbReference>
<dbReference type="RefSeq" id="WP_012546423.1">
    <property type="nucleotide sequence ID" value="NC_011296.1"/>
</dbReference>
<keyword evidence="4" id="KW-1185">Reference proteome</keyword>
<accession>B5YG07</accession>
<organism evidence="3 4">
    <name type="scientific">Thermodesulfovibrio yellowstonii (strain ATCC 51303 / DSM 11347 / YP87)</name>
    <dbReference type="NCBI Taxonomy" id="289376"/>
    <lineage>
        <taxon>Bacteria</taxon>
        <taxon>Pseudomonadati</taxon>
        <taxon>Nitrospirota</taxon>
        <taxon>Thermodesulfovibrionia</taxon>
        <taxon>Thermodesulfovibrionales</taxon>
        <taxon>Thermodesulfovibrionaceae</taxon>
        <taxon>Thermodesulfovibrio</taxon>
    </lineage>
</organism>
<dbReference type="OrthoDB" id="7356823at2"/>
<dbReference type="EnsemblBacteria" id="ACI21715">
    <property type="protein sequence ID" value="ACI21715"/>
    <property type="gene ID" value="THEYE_A1404"/>
</dbReference>
<dbReference type="PROSITE" id="PS50222">
    <property type="entry name" value="EF_HAND_2"/>
    <property type="match status" value="4"/>
</dbReference>
<dbReference type="PATRIC" id="fig|289376.4.peg.1366"/>
<evidence type="ECO:0000313" key="3">
    <source>
        <dbReference type="EMBL" id="ACI21715.1"/>
    </source>
</evidence>
<dbReference type="SMART" id="SM00054">
    <property type="entry name" value="EFh"/>
    <property type="match status" value="4"/>
</dbReference>
<proteinExistence type="predicted"/>
<dbReference type="InterPro" id="IPR011992">
    <property type="entry name" value="EF-hand-dom_pair"/>
</dbReference>
<dbReference type="EMBL" id="CP001147">
    <property type="protein sequence ID" value="ACI21715.1"/>
    <property type="molecule type" value="Genomic_DNA"/>
</dbReference>
<feature type="domain" description="EF-hand" evidence="2">
    <location>
        <begin position="93"/>
        <end position="128"/>
    </location>
</feature>
<dbReference type="SUPFAM" id="SSF47473">
    <property type="entry name" value="EF-hand"/>
    <property type="match status" value="1"/>
</dbReference>
<dbReference type="Proteomes" id="UP000000718">
    <property type="component" value="Chromosome"/>
</dbReference>
<evidence type="ECO:0000259" key="2">
    <source>
        <dbReference type="PROSITE" id="PS50222"/>
    </source>
</evidence>
<name>B5YG07_THEYD</name>
<dbReference type="PANTHER" id="PTHR19972">
    <property type="entry name" value="CALBINDIN"/>
    <property type="match status" value="1"/>
</dbReference>
<dbReference type="HOGENOM" id="CLU_1184595_0_0_0"/>
<feature type="domain" description="EF-hand" evidence="2">
    <location>
        <begin position="56"/>
        <end position="91"/>
    </location>
</feature>
<dbReference type="Gene3D" id="1.10.238.10">
    <property type="entry name" value="EF-hand"/>
    <property type="match status" value="2"/>
</dbReference>
<evidence type="ECO:0000313" key="4">
    <source>
        <dbReference type="Proteomes" id="UP000000718"/>
    </source>
</evidence>
<dbReference type="Pfam" id="PF13202">
    <property type="entry name" value="EF-hand_5"/>
    <property type="match status" value="2"/>
</dbReference>
<reference evidence="3 4" key="2">
    <citation type="journal article" date="2015" name="Genome Announc.">
        <title>Genome Sequence of the Sulfate-Reducing Thermophilic Bacterium Thermodesulfovibrio yellowstonii Strain DSM 11347T (Phylum Nitrospirae).</title>
        <authorList>
            <person name="Bhatnagar S."/>
            <person name="Badger J.H."/>
            <person name="Madupu R."/>
            <person name="Khouri H.M."/>
            <person name="O'Connor E.M."/>
            <person name="Robb F.T."/>
            <person name="Ward N.L."/>
            <person name="Eisen J.A."/>
        </authorList>
    </citation>
    <scope>NUCLEOTIDE SEQUENCE [LARGE SCALE GENOMIC DNA]</scope>
    <source>
        <strain evidence="4">ATCC 51303 / DSM 11347 / YP87</strain>
    </source>
</reference>
<dbReference type="eggNOG" id="COG5126">
    <property type="taxonomic scope" value="Bacteria"/>
</dbReference>
<feature type="domain" description="EF-hand" evidence="2">
    <location>
        <begin position="138"/>
        <end position="164"/>
    </location>
</feature>
<reference evidence="4" key="1">
    <citation type="submission" date="2008-08" db="EMBL/GenBank/DDBJ databases">
        <title>The complete genome sequence of Thermodesulfovibrio yellowstonii strain ATCC 51303 / DSM 11347 / YP87.</title>
        <authorList>
            <person name="Dodson R.J."/>
            <person name="Durkin A.S."/>
            <person name="Wu M."/>
            <person name="Eisen J."/>
            <person name="Sutton G."/>
        </authorList>
    </citation>
    <scope>NUCLEOTIDE SEQUENCE [LARGE SCALE GENOMIC DNA]</scope>
    <source>
        <strain evidence="4">ATCC 51303 / DSM 11347 / YP87</strain>
    </source>
</reference>
<dbReference type="InParanoid" id="B5YG07"/>
<dbReference type="GO" id="GO:0005509">
    <property type="term" value="F:calcium ion binding"/>
    <property type="evidence" value="ECO:0007669"/>
    <property type="project" value="InterPro"/>
</dbReference>
<gene>
    <name evidence="3" type="ordered locus">THEYE_A1404</name>
</gene>
<dbReference type="NCBIfam" id="NF041410">
    <property type="entry name" value="XopAW"/>
    <property type="match status" value="1"/>
</dbReference>
<dbReference type="STRING" id="289376.THEYE_A1404"/>
<dbReference type="CDD" id="cd00051">
    <property type="entry name" value="EFh"/>
    <property type="match status" value="1"/>
</dbReference>
<evidence type="ECO:0000256" key="1">
    <source>
        <dbReference type="ARBA" id="ARBA00022837"/>
    </source>
</evidence>
<dbReference type="InterPro" id="IPR018247">
    <property type="entry name" value="EF_Hand_1_Ca_BS"/>
</dbReference>
<dbReference type="AlphaFoldDB" id="B5YG07"/>